<evidence type="ECO:0000256" key="10">
    <source>
        <dbReference type="ARBA" id="ARBA00022737"/>
    </source>
</evidence>
<protein>
    <recommendedName>
        <fullName evidence="2">non-specific serine/threonine protein kinase</fullName>
        <ecNumber evidence="2">2.7.11.1</ecNumber>
    </recommendedName>
</protein>
<comment type="catalytic activity">
    <reaction evidence="18">
        <text>L-threonyl-[protein] + ATP = O-phospho-L-threonyl-[protein] + ADP + H(+)</text>
        <dbReference type="Rhea" id="RHEA:46608"/>
        <dbReference type="Rhea" id="RHEA-COMP:11060"/>
        <dbReference type="Rhea" id="RHEA-COMP:11605"/>
        <dbReference type="ChEBI" id="CHEBI:15378"/>
        <dbReference type="ChEBI" id="CHEBI:30013"/>
        <dbReference type="ChEBI" id="CHEBI:30616"/>
        <dbReference type="ChEBI" id="CHEBI:61977"/>
        <dbReference type="ChEBI" id="CHEBI:456216"/>
        <dbReference type="EC" id="2.7.11.1"/>
    </reaction>
</comment>
<proteinExistence type="predicted"/>
<dbReference type="GO" id="GO:0004674">
    <property type="term" value="F:protein serine/threonine kinase activity"/>
    <property type="evidence" value="ECO:0007669"/>
    <property type="project" value="UniProtKB-KW"/>
</dbReference>
<evidence type="ECO:0000256" key="6">
    <source>
        <dbReference type="ARBA" id="ARBA00022614"/>
    </source>
</evidence>
<evidence type="ECO:0000256" key="13">
    <source>
        <dbReference type="ARBA" id="ARBA00022840"/>
    </source>
</evidence>
<dbReference type="InterPro" id="IPR032675">
    <property type="entry name" value="LRR_dom_sf"/>
</dbReference>
<keyword evidence="17" id="KW-0325">Glycoprotein</keyword>
<dbReference type="EMBL" id="JAAIUW010000009">
    <property type="protein sequence ID" value="KAF7814811.1"/>
    <property type="molecule type" value="Genomic_DNA"/>
</dbReference>
<evidence type="ECO:0000256" key="7">
    <source>
        <dbReference type="ARBA" id="ARBA00022679"/>
    </source>
</evidence>
<dbReference type="PANTHER" id="PTHR27008">
    <property type="entry name" value="OS04G0122200 PROTEIN"/>
    <property type="match status" value="1"/>
</dbReference>
<dbReference type="AlphaFoldDB" id="A0A834T407"/>
<keyword evidence="4" id="KW-0723">Serine/threonine-protein kinase</keyword>
<evidence type="ECO:0000256" key="1">
    <source>
        <dbReference type="ARBA" id="ARBA00004162"/>
    </source>
</evidence>
<evidence type="ECO:0000256" key="9">
    <source>
        <dbReference type="ARBA" id="ARBA00022729"/>
    </source>
</evidence>
<comment type="catalytic activity">
    <reaction evidence="19">
        <text>L-seryl-[protein] + ATP = O-phospho-L-seryl-[protein] + ADP + H(+)</text>
        <dbReference type="Rhea" id="RHEA:17989"/>
        <dbReference type="Rhea" id="RHEA-COMP:9863"/>
        <dbReference type="Rhea" id="RHEA-COMP:11604"/>
        <dbReference type="ChEBI" id="CHEBI:15378"/>
        <dbReference type="ChEBI" id="CHEBI:29999"/>
        <dbReference type="ChEBI" id="CHEBI:30616"/>
        <dbReference type="ChEBI" id="CHEBI:83421"/>
        <dbReference type="ChEBI" id="CHEBI:456216"/>
        <dbReference type="EC" id="2.7.11.1"/>
    </reaction>
</comment>
<dbReference type="InterPro" id="IPR008271">
    <property type="entry name" value="Ser/Thr_kinase_AS"/>
</dbReference>
<sequence length="281" mass="31667">MGENQFSGEIPISLGNLSQLVELSIPKNNLEGKISPIFGNWKYLLFLDLSENKFTGDIPFQDLSVSPLSKLLNLSHNSFNGSLPFEVGALKNFWDYGYSENYLSGEIPETIGECINQPRTFSLDQRLNILYDVSSALHYLHYECEQPIVHCDLKPSNILLDDDMVAHVSGFGLARLLSTFNGVSQKQSSTTRIKGTISYAMLLQYGIGFEVSTQGDVYSFGILVLEMVTGRRPTEDMFIDDHDLHSYVITAYPNNVLEIVDLTLLRIKYNQQQQKKSAFRS</sequence>
<keyword evidence="13" id="KW-0067">ATP-binding</keyword>
<keyword evidence="12 21" id="KW-0418">Kinase</keyword>
<evidence type="ECO:0000256" key="12">
    <source>
        <dbReference type="ARBA" id="ARBA00022777"/>
    </source>
</evidence>
<evidence type="ECO:0000313" key="21">
    <source>
        <dbReference type="EMBL" id="KAF7814811.1"/>
    </source>
</evidence>
<evidence type="ECO:0000256" key="2">
    <source>
        <dbReference type="ARBA" id="ARBA00012513"/>
    </source>
</evidence>
<dbReference type="PROSITE" id="PS50011">
    <property type="entry name" value="PROTEIN_KINASE_DOM"/>
    <property type="match status" value="1"/>
</dbReference>
<evidence type="ECO:0000256" key="8">
    <source>
        <dbReference type="ARBA" id="ARBA00022692"/>
    </source>
</evidence>
<keyword evidence="6" id="KW-0433">Leucine-rich repeat</keyword>
<dbReference type="InterPro" id="IPR000719">
    <property type="entry name" value="Prot_kinase_dom"/>
</dbReference>
<dbReference type="InterPro" id="IPR011009">
    <property type="entry name" value="Kinase-like_dom_sf"/>
</dbReference>
<comment type="subcellular location">
    <subcellularLocation>
        <location evidence="1">Cell membrane</location>
        <topology evidence="1">Single-pass membrane protein</topology>
    </subcellularLocation>
</comment>
<keyword evidence="3" id="KW-1003">Cell membrane</keyword>
<keyword evidence="15" id="KW-0472">Membrane</keyword>
<dbReference type="Proteomes" id="UP000634136">
    <property type="component" value="Unassembled WGS sequence"/>
</dbReference>
<keyword evidence="5" id="KW-0597">Phosphoprotein</keyword>
<evidence type="ECO:0000256" key="18">
    <source>
        <dbReference type="ARBA" id="ARBA00047899"/>
    </source>
</evidence>
<accession>A0A834T407</accession>
<dbReference type="GO" id="GO:0005524">
    <property type="term" value="F:ATP binding"/>
    <property type="evidence" value="ECO:0007669"/>
    <property type="project" value="UniProtKB-KW"/>
</dbReference>
<evidence type="ECO:0000256" key="15">
    <source>
        <dbReference type="ARBA" id="ARBA00023136"/>
    </source>
</evidence>
<keyword evidence="9" id="KW-0732">Signal</keyword>
<organism evidence="21 22">
    <name type="scientific">Senna tora</name>
    <dbReference type="NCBI Taxonomy" id="362788"/>
    <lineage>
        <taxon>Eukaryota</taxon>
        <taxon>Viridiplantae</taxon>
        <taxon>Streptophyta</taxon>
        <taxon>Embryophyta</taxon>
        <taxon>Tracheophyta</taxon>
        <taxon>Spermatophyta</taxon>
        <taxon>Magnoliopsida</taxon>
        <taxon>eudicotyledons</taxon>
        <taxon>Gunneridae</taxon>
        <taxon>Pentapetalae</taxon>
        <taxon>rosids</taxon>
        <taxon>fabids</taxon>
        <taxon>Fabales</taxon>
        <taxon>Fabaceae</taxon>
        <taxon>Caesalpinioideae</taxon>
        <taxon>Cassia clade</taxon>
        <taxon>Senna</taxon>
    </lineage>
</organism>
<comment type="caution">
    <text evidence="21">The sequence shown here is derived from an EMBL/GenBank/DDBJ whole genome shotgun (WGS) entry which is preliminary data.</text>
</comment>
<keyword evidence="14" id="KW-1133">Transmembrane helix</keyword>
<dbReference type="PANTHER" id="PTHR27008:SF592">
    <property type="entry name" value="LEUCINE-RICH REPEAT RECEPTOR-LIKE PROTEIN KINASE FAMILY PROTEIN-RELATED"/>
    <property type="match status" value="1"/>
</dbReference>
<gene>
    <name evidence="21" type="ORF">G2W53_028780</name>
</gene>
<dbReference type="EC" id="2.7.11.1" evidence="2"/>
<keyword evidence="22" id="KW-1185">Reference proteome</keyword>
<dbReference type="Pfam" id="PF00560">
    <property type="entry name" value="LRR_1"/>
    <property type="match status" value="1"/>
</dbReference>
<reference evidence="21" key="1">
    <citation type="submission" date="2020-09" db="EMBL/GenBank/DDBJ databases">
        <title>Genome-Enabled Discovery of Anthraquinone Biosynthesis in Senna tora.</title>
        <authorList>
            <person name="Kang S.-H."/>
            <person name="Pandey R.P."/>
            <person name="Lee C.-M."/>
            <person name="Sim J.-S."/>
            <person name="Jeong J.-T."/>
            <person name="Choi B.-S."/>
            <person name="Jung M."/>
            <person name="Ginzburg D."/>
            <person name="Zhao K."/>
            <person name="Won S.Y."/>
            <person name="Oh T.-J."/>
            <person name="Yu Y."/>
            <person name="Kim N.-H."/>
            <person name="Lee O.R."/>
            <person name="Lee T.-H."/>
            <person name="Bashyal P."/>
            <person name="Kim T.-S."/>
            <person name="Lee W.-H."/>
            <person name="Kawkins C."/>
            <person name="Kim C.-K."/>
            <person name="Kim J.S."/>
            <person name="Ahn B.O."/>
            <person name="Rhee S.Y."/>
            <person name="Sohng J.K."/>
        </authorList>
    </citation>
    <scope>NUCLEOTIDE SEQUENCE</scope>
    <source>
        <tissue evidence="21">Leaf</tissue>
    </source>
</reference>
<keyword evidence="16 21" id="KW-0675">Receptor</keyword>
<evidence type="ECO:0000259" key="20">
    <source>
        <dbReference type="PROSITE" id="PS50011"/>
    </source>
</evidence>
<evidence type="ECO:0000256" key="4">
    <source>
        <dbReference type="ARBA" id="ARBA00022527"/>
    </source>
</evidence>
<dbReference type="SUPFAM" id="SSF56112">
    <property type="entry name" value="Protein kinase-like (PK-like)"/>
    <property type="match status" value="1"/>
</dbReference>
<evidence type="ECO:0000256" key="3">
    <source>
        <dbReference type="ARBA" id="ARBA00022475"/>
    </source>
</evidence>
<dbReference type="InterPro" id="IPR051809">
    <property type="entry name" value="Plant_receptor-like_S/T_kinase"/>
</dbReference>
<evidence type="ECO:0000256" key="17">
    <source>
        <dbReference type="ARBA" id="ARBA00023180"/>
    </source>
</evidence>
<evidence type="ECO:0000256" key="19">
    <source>
        <dbReference type="ARBA" id="ARBA00048679"/>
    </source>
</evidence>
<dbReference type="PROSITE" id="PS00108">
    <property type="entry name" value="PROTEIN_KINASE_ST"/>
    <property type="match status" value="1"/>
</dbReference>
<name>A0A834T407_9FABA</name>
<evidence type="ECO:0000313" key="22">
    <source>
        <dbReference type="Proteomes" id="UP000634136"/>
    </source>
</evidence>
<dbReference type="Pfam" id="PF00069">
    <property type="entry name" value="Pkinase"/>
    <property type="match status" value="1"/>
</dbReference>
<keyword evidence="11" id="KW-0547">Nucleotide-binding</keyword>
<dbReference type="OrthoDB" id="1103805at2759"/>
<evidence type="ECO:0000256" key="16">
    <source>
        <dbReference type="ARBA" id="ARBA00023170"/>
    </source>
</evidence>
<keyword evidence="7" id="KW-0808">Transferase</keyword>
<keyword evidence="10" id="KW-0677">Repeat</keyword>
<feature type="domain" description="Protein kinase" evidence="20">
    <location>
        <begin position="1"/>
        <end position="281"/>
    </location>
</feature>
<dbReference type="Gene3D" id="1.10.510.10">
    <property type="entry name" value="Transferase(Phosphotransferase) domain 1"/>
    <property type="match status" value="1"/>
</dbReference>
<evidence type="ECO:0000256" key="5">
    <source>
        <dbReference type="ARBA" id="ARBA00022553"/>
    </source>
</evidence>
<dbReference type="Gene3D" id="3.80.10.10">
    <property type="entry name" value="Ribonuclease Inhibitor"/>
    <property type="match status" value="1"/>
</dbReference>
<dbReference type="SMART" id="SM00220">
    <property type="entry name" value="S_TKc"/>
    <property type="match status" value="1"/>
</dbReference>
<dbReference type="SUPFAM" id="SSF52058">
    <property type="entry name" value="L domain-like"/>
    <property type="match status" value="1"/>
</dbReference>
<dbReference type="InterPro" id="IPR001611">
    <property type="entry name" value="Leu-rich_rpt"/>
</dbReference>
<keyword evidence="8" id="KW-0812">Transmembrane</keyword>
<evidence type="ECO:0000256" key="11">
    <source>
        <dbReference type="ARBA" id="ARBA00022741"/>
    </source>
</evidence>
<dbReference type="GO" id="GO:0005886">
    <property type="term" value="C:plasma membrane"/>
    <property type="evidence" value="ECO:0007669"/>
    <property type="project" value="UniProtKB-SubCell"/>
</dbReference>
<dbReference type="FunFam" id="1.10.510.10:FF:000358">
    <property type="entry name" value="Putative leucine-rich repeat receptor-like serine/threonine-protein kinase"/>
    <property type="match status" value="1"/>
</dbReference>
<evidence type="ECO:0000256" key="14">
    <source>
        <dbReference type="ARBA" id="ARBA00022989"/>
    </source>
</evidence>